<feature type="domain" description="Cyclin-like" evidence="6">
    <location>
        <begin position="7"/>
        <end position="91"/>
    </location>
</feature>
<dbReference type="AlphaFoldDB" id="A0A426X2B0"/>
<evidence type="ECO:0000256" key="2">
    <source>
        <dbReference type="ARBA" id="ARBA00022618"/>
    </source>
</evidence>
<proteinExistence type="inferred from homology"/>
<dbReference type="PANTHER" id="PTHR10177">
    <property type="entry name" value="CYCLINS"/>
    <property type="match status" value="1"/>
</dbReference>
<keyword evidence="2" id="KW-0132">Cell division</keyword>
<dbReference type="InterPro" id="IPR039361">
    <property type="entry name" value="Cyclin"/>
</dbReference>
<evidence type="ECO:0000256" key="4">
    <source>
        <dbReference type="ARBA" id="ARBA00023306"/>
    </source>
</evidence>
<dbReference type="GO" id="GO:0051301">
    <property type="term" value="P:cell division"/>
    <property type="evidence" value="ECO:0007669"/>
    <property type="project" value="UniProtKB-KW"/>
</dbReference>
<feature type="domain" description="Cyclin-like" evidence="6">
    <location>
        <begin position="104"/>
        <end position="189"/>
    </location>
</feature>
<gene>
    <name evidence="7" type="ORF">B296_00053289</name>
</gene>
<evidence type="ECO:0000313" key="8">
    <source>
        <dbReference type="Proteomes" id="UP000287651"/>
    </source>
</evidence>
<sequence length="205" mass="23445">MRSILADRLIEVHHSFGLMPETLYLTVHIIEQYRSKETVSETDLLLVGVIALLIASKYEQSGPLQMEDFVDISERAYTKVQILAKEKAIVKTLKWNLSVPMQYVSLVRFLKAAMCDKEIDMPVQYEIANLAISELGLMHYSMLTYCPSLAAVYAARCTLEKKPLWIQTLMQYTGYSEQQLWECAPQLVIFHSSVGESKLQVVFDK</sequence>
<evidence type="ECO:0000256" key="5">
    <source>
        <dbReference type="RuleBase" id="RU000383"/>
    </source>
</evidence>
<dbReference type="InterPro" id="IPR013763">
    <property type="entry name" value="Cyclin-like_dom"/>
</dbReference>
<protein>
    <recommendedName>
        <fullName evidence="6">Cyclin-like domain-containing protein</fullName>
    </recommendedName>
</protein>
<comment type="caution">
    <text evidence="7">The sequence shown here is derived from an EMBL/GenBank/DDBJ whole genome shotgun (WGS) entry which is preliminary data.</text>
</comment>
<dbReference type="Pfam" id="PF02984">
    <property type="entry name" value="Cyclin_C"/>
    <property type="match status" value="1"/>
</dbReference>
<dbReference type="Pfam" id="PF00134">
    <property type="entry name" value="Cyclin_N"/>
    <property type="match status" value="1"/>
</dbReference>
<dbReference type="InterPro" id="IPR004367">
    <property type="entry name" value="Cyclin_C-dom"/>
</dbReference>
<organism evidence="7 8">
    <name type="scientific">Ensete ventricosum</name>
    <name type="common">Abyssinian banana</name>
    <name type="synonym">Musa ensete</name>
    <dbReference type="NCBI Taxonomy" id="4639"/>
    <lineage>
        <taxon>Eukaryota</taxon>
        <taxon>Viridiplantae</taxon>
        <taxon>Streptophyta</taxon>
        <taxon>Embryophyta</taxon>
        <taxon>Tracheophyta</taxon>
        <taxon>Spermatophyta</taxon>
        <taxon>Magnoliopsida</taxon>
        <taxon>Liliopsida</taxon>
        <taxon>Zingiberales</taxon>
        <taxon>Musaceae</taxon>
        <taxon>Ensete</taxon>
    </lineage>
</organism>
<dbReference type="PIRSF" id="PIRSF001771">
    <property type="entry name" value="Cyclin_A_B_D_E"/>
    <property type="match status" value="1"/>
</dbReference>
<keyword evidence="4" id="KW-0131">Cell cycle</keyword>
<dbReference type="SUPFAM" id="SSF47954">
    <property type="entry name" value="Cyclin-like"/>
    <property type="match status" value="2"/>
</dbReference>
<dbReference type="InterPro" id="IPR046965">
    <property type="entry name" value="Cyclin_A/B-like"/>
</dbReference>
<evidence type="ECO:0000313" key="7">
    <source>
        <dbReference type="EMBL" id="RRT33614.1"/>
    </source>
</evidence>
<dbReference type="InterPro" id="IPR036915">
    <property type="entry name" value="Cyclin-like_sf"/>
</dbReference>
<dbReference type="EMBL" id="AMZH03028625">
    <property type="protein sequence ID" value="RRT33614.1"/>
    <property type="molecule type" value="Genomic_DNA"/>
</dbReference>
<evidence type="ECO:0000256" key="3">
    <source>
        <dbReference type="ARBA" id="ARBA00023127"/>
    </source>
</evidence>
<reference evidence="7 8" key="1">
    <citation type="journal article" date="2014" name="Agronomy (Basel)">
        <title>A Draft Genome Sequence for Ensete ventricosum, the Drought-Tolerant Tree Against Hunger.</title>
        <authorList>
            <person name="Harrison J."/>
            <person name="Moore K.A."/>
            <person name="Paszkiewicz K."/>
            <person name="Jones T."/>
            <person name="Grant M."/>
            <person name="Ambacheew D."/>
            <person name="Muzemil S."/>
            <person name="Studholme D.J."/>
        </authorList>
    </citation>
    <scope>NUCLEOTIDE SEQUENCE [LARGE SCALE GENOMIC DNA]</scope>
</reference>
<evidence type="ECO:0000256" key="1">
    <source>
        <dbReference type="ARBA" id="ARBA00006955"/>
    </source>
</evidence>
<comment type="similarity">
    <text evidence="1">Belongs to the cyclin family. Cyclin AB subfamily.</text>
</comment>
<dbReference type="Gene3D" id="1.10.472.10">
    <property type="entry name" value="Cyclin-like"/>
    <property type="match status" value="2"/>
</dbReference>
<dbReference type="Proteomes" id="UP000287651">
    <property type="component" value="Unassembled WGS sequence"/>
</dbReference>
<dbReference type="GO" id="GO:0016538">
    <property type="term" value="F:cyclin-dependent protein serine/threonine kinase regulator activity"/>
    <property type="evidence" value="ECO:0007669"/>
    <property type="project" value="InterPro"/>
</dbReference>
<dbReference type="SMART" id="SM00385">
    <property type="entry name" value="CYCLIN"/>
    <property type="match status" value="2"/>
</dbReference>
<name>A0A426X2B0_ENSVE</name>
<evidence type="ECO:0000259" key="6">
    <source>
        <dbReference type="SMART" id="SM00385"/>
    </source>
</evidence>
<dbReference type="FunFam" id="1.10.472.10:FF:000001">
    <property type="entry name" value="G2/mitotic-specific cyclin"/>
    <property type="match status" value="1"/>
</dbReference>
<keyword evidence="3 5" id="KW-0195">Cyclin</keyword>
<dbReference type="GO" id="GO:0044772">
    <property type="term" value="P:mitotic cell cycle phase transition"/>
    <property type="evidence" value="ECO:0007669"/>
    <property type="project" value="InterPro"/>
</dbReference>
<dbReference type="InterPro" id="IPR006671">
    <property type="entry name" value="Cyclin_N"/>
</dbReference>
<accession>A0A426X2B0</accession>